<dbReference type="InterPro" id="IPR020012">
    <property type="entry name" value="LysM_FimV"/>
</dbReference>
<proteinExistence type="predicted"/>
<dbReference type="Gene3D" id="1.20.58.2200">
    <property type="match status" value="1"/>
</dbReference>
<feature type="compositionally biased region" description="Low complexity" evidence="1">
    <location>
        <begin position="386"/>
        <end position="414"/>
    </location>
</feature>
<dbReference type="Proteomes" id="UP000199603">
    <property type="component" value="Unassembled WGS sequence"/>
</dbReference>
<feature type="compositionally biased region" description="Low complexity" evidence="1">
    <location>
        <begin position="635"/>
        <end position="646"/>
    </location>
</feature>
<dbReference type="NCBIfam" id="TIGR03504">
    <property type="entry name" value="FimV_Cterm"/>
    <property type="match status" value="1"/>
</dbReference>
<feature type="region of interest" description="Disordered" evidence="1">
    <location>
        <begin position="761"/>
        <end position="783"/>
    </location>
</feature>
<evidence type="ECO:0000256" key="1">
    <source>
        <dbReference type="SAM" id="MobiDB-lite"/>
    </source>
</evidence>
<protein>
    <submittedName>
        <fullName evidence="4">Pilus assembly protein FimV</fullName>
    </submittedName>
</protein>
<dbReference type="InterPro" id="IPR018392">
    <property type="entry name" value="LysM"/>
</dbReference>
<evidence type="ECO:0000313" key="4">
    <source>
        <dbReference type="EMBL" id="SDD17972.1"/>
    </source>
</evidence>
<dbReference type="Pfam" id="PF25800">
    <property type="entry name" value="FimV_N"/>
    <property type="match status" value="1"/>
</dbReference>
<dbReference type="InterPro" id="IPR036779">
    <property type="entry name" value="LysM_dom_sf"/>
</dbReference>
<feature type="chain" id="PRO_5011614506" evidence="2">
    <location>
        <begin position="23"/>
        <end position="783"/>
    </location>
</feature>
<feature type="region of interest" description="Disordered" evidence="1">
    <location>
        <begin position="137"/>
        <end position="168"/>
    </location>
</feature>
<feature type="compositionally biased region" description="Low complexity" evidence="1">
    <location>
        <begin position="154"/>
        <end position="168"/>
    </location>
</feature>
<dbReference type="InterPro" id="IPR020011">
    <property type="entry name" value="FimV_C"/>
</dbReference>
<dbReference type="OrthoDB" id="5298707at2"/>
<feature type="domain" description="LysM" evidence="3">
    <location>
        <begin position="184"/>
        <end position="240"/>
    </location>
</feature>
<feature type="compositionally biased region" description="Low complexity" evidence="1">
    <location>
        <begin position="423"/>
        <end position="454"/>
    </location>
</feature>
<feature type="region of interest" description="Disordered" evidence="1">
    <location>
        <begin position="386"/>
        <end position="483"/>
    </location>
</feature>
<dbReference type="NCBIfam" id="TIGR03505">
    <property type="entry name" value="FimV_core"/>
    <property type="match status" value="1"/>
</dbReference>
<keyword evidence="5" id="KW-1185">Reference proteome</keyword>
<feature type="region of interest" description="Disordered" evidence="1">
    <location>
        <begin position="260"/>
        <end position="317"/>
    </location>
</feature>
<dbReference type="InterPro" id="IPR057840">
    <property type="entry name" value="FimV_N"/>
</dbReference>
<reference evidence="4 5" key="1">
    <citation type="submission" date="2016-10" db="EMBL/GenBank/DDBJ databases">
        <authorList>
            <person name="de Groot N.N."/>
        </authorList>
    </citation>
    <scope>NUCLEOTIDE SEQUENCE [LARGE SCALE GENOMIC DNA]</scope>
    <source>
        <strain evidence="4 5">DSM 16957</strain>
    </source>
</reference>
<dbReference type="InterPro" id="IPR038440">
    <property type="entry name" value="FimV_C_sf"/>
</dbReference>
<dbReference type="STRING" id="265719.SAMN04488509_101587"/>
<gene>
    <name evidence="4" type="ORF">SAMN04488509_101587</name>
</gene>
<evidence type="ECO:0000256" key="2">
    <source>
        <dbReference type="SAM" id="SignalP"/>
    </source>
</evidence>
<organism evidence="4 5">
    <name type="scientific">Aquimonas voraii</name>
    <dbReference type="NCBI Taxonomy" id="265719"/>
    <lineage>
        <taxon>Bacteria</taxon>
        <taxon>Pseudomonadati</taxon>
        <taxon>Pseudomonadota</taxon>
        <taxon>Gammaproteobacteria</taxon>
        <taxon>Lysobacterales</taxon>
        <taxon>Lysobacteraceae</taxon>
        <taxon>Aquimonas</taxon>
    </lineage>
</organism>
<dbReference type="EMBL" id="FNAG01000001">
    <property type="protein sequence ID" value="SDD17972.1"/>
    <property type="molecule type" value="Genomic_DNA"/>
</dbReference>
<dbReference type="Gene3D" id="3.10.350.10">
    <property type="entry name" value="LysM domain"/>
    <property type="match status" value="1"/>
</dbReference>
<accession>A0A1G6SM22</accession>
<keyword evidence="2" id="KW-0732">Signal</keyword>
<dbReference type="RefSeq" id="WP_091238626.1">
    <property type="nucleotide sequence ID" value="NZ_FNAG01000001.1"/>
</dbReference>
<dbReference type="CDD" id="cd00118">
    <property type="entry name" value="LysM"/>
    <property type="match status" value="1"/>
</dbReference>
<name>A0A1G6SM22_9GAMM</name>
<dbReference type="PROSITE" id="PS51782">
    <property type="entry name" value="LYSM"/>
    <property type="match status" value="1"/>
</dbReference>
<feature type="region of interest" description="Disordered" evidence="1">
    <location>
        <begin position="629"/>
        <end position="649"/>
    </location>
</feature>
<evidence type="ECO:0000259" key="3">
    <source>
        <dbReference type="PROSITE" id="PS51782"/>
    </source>
</evidence>
<sequence length="783" mass="82169">MNKMLRLPVALAFALGASNAFALGLGQVQVKSSLNQPLLAEIPVLENAPGEAADLQVRLASSEAFARIGLERPSASLLTSLSFEIVQGEGGKTVIRISTPNRVSDPFVSLLIEAEWARGKLLREYTLLLDPPLAVPSRANPSQTQALPQGDVRPAPSESLATPPPLAAAGTAAAAAPTYAPGESYGPVNSGDSLWKIASQSIPDGSVNINQMMVAIQRANPEAFVGGNMNRLRTGAVLRIPSREEIAAVGAREASQLVREQTSGDTALQPIETDRTPVAAASTQTPRADSRLAIVPPRGEQPASAAQTGAVAGGDGSELRADLARAREQSEALSQENRELKSRVEQLEKMRGDSERLLELRSSELRALQQRLAEIEAQQAAAGATEAAATPAVEAPAAEPAATEPAASELAAPAIDEVPPTAPASEASASAADSAEAAAPATETETAPIEEPAAPAAPPVTEPAASETPAPAETLPPRPPRQEWYENPLVLGGGGALVIGLLALLGLRGRGKKKAAAAAAAAPSRFEGADFGMPGASASAATGFEEHEDEEERELLDRVAEQPDDLERHIDLVRHYFGINDAARFEGAVEAMYAQVYDPDDANWQLALQMGREMLPDHPLFMELPSQDAPVSGWEPAPAASPEPSAYDTSGYRADNGFASTVQATADEPEFRIDLSEPELVVPEIERPNLTQPEAPLEFEFDSTPAKTAPAPAPVPPPVASPIQDDAGLSADAIEAAATKLELARAYLDMGDVEGARGMLEEVTQEGTAEQRQDARRLLDEIR</sequence>
<evidence type="ECO:0000313" key="5">
    <source>
        <dbReference type="Proteomes" id="UP000199603"/>
    </source>
</evidence>
<feature type="compositionally biased region" description="Low complexity" evidence="1">
    <location>
        <begin position="462"/>
        <end position="473"/>
    </location>
</feature>
<feature type="compositionally biased region" description="Basic and acidic residues" evidence="1">
    <location>
        <begin position="769"/>
        <end position="783"/>
    </location>
</feature>
<dbReference type="AlphaFoldDB" id="A0A1G6SM22"/>
<feature type="signal peptide" evidence="2">
    <location>
        <begin position="1"/>
        <end position="22"/>
    </location>
</feature>